<gene>
    <name evidence="1" type="ordered locus">TERTU_4400</name>
</gene>
<name>C5BJ00_TERTT</name>
<reference evidence="1 2" key="1">
    <citation type="journal article" date="2009" name="PLoS ONE">
        <title>The complete genome of Teredinibacter turnerae T7901: an intracellular endosymbiont of marine wood-boring bivalves (shipworms).</title>
        <authorList>
            <person name="Yang J.C."/>
            <person name="Madupu R."/>
            <person name="Durkin A.S."/>
            <person name="Ekborg N.A."/>
            <person name="Pedamallu C.S."/>
            <person name="Hostetler J.B."/>
            <person name="Radune D."/>
            <person name="Toms B.S."/>
            <person name="Henrissat B."/>
            <person name="Coutinho P.M."/>
            <person name="Schwarz S."/>
            <person name="Field L."/>
            <person name="Trindade-Silva A.E."/>
            <person name="Soares C.A.G."/>
            <person name="Elshahawi S."/>
            <person name="Hanora A."/>
            <person name="Schmidt E.W."/>
            <person name="Haygood M.G."/>
            <person name="Posfai J."/>
            <person name="Benner J."/>
            <person name="Madinger C."/>
            <person name="Nove J."/>
            <person name="Anton B."/>
            <person name="Chaudhary K."/>
            <person name="Foster J."/>
            <person name="Holman A."/>
            <person name="Kumar S."/>
            <person name="Lessard P.A."/>
            <person name="Luyten Y.A."/>
            <person name="Slatko B."/>
            <person name="Wood N."/>
            <person name="Wu B."/>
            <person name="Teplitski M."/>
            <person name="Mougous J.D."/>
            <person name="Ward N."/>
            <person name="Eisen J.A."/>
            <person name="Badger J.H."/>
            <person name="Distel D.L."/>
        </authorList>
    </citation>
    <scope>NUCLEOTIDE SEQUENCE [LARGE SCALE GENOMIC DNA]</scope>
    <source>
        <strain evidence="2">ATCC 39867 / T7901</strain>
    </source>
</reference>
<dbReference type="KEGG" id="ttu:TERTU_4400"/>
<proteinExistence type="predicted"/>
<organism evidence="1 2">
    <name type="scientific">Teredinibacter turnerae (strain ATCC 39867 / T7901)</name>
    <dbReference type="NCBI Taxonomy" id="377629"/>
    <lineage>
        <taxon>Bacteria</taxon>
        <taxon>Pseudomonadati</taxon>
        <taxon>Pseudomonadota</taxon>
        <taxon>Gammaproteobacteria</taxon>
        <taxon>Cellvibrionales</taxon>
        <taxon>Cellvibrionaceae</taxon>
        <taxon>Teredinibacter</taxon>
    </lineage>
</organism>
<protein>
    <submittedName>
        <fullName evidence="1">Uncharacterized protein</fullName>
    </submittedName>
</protein>
<evidence type="ECO:0000313" key="2">
    <source>
        <dbReference type="Proteomes" id="UP000009080"/>
    </source>
</evidence>
<dbReference type="EMBL" id="CP001614">
    <property type="protein sequence ID" value="ACR11588.1"/>
    <property type="molecule type" value="Genomic_DNA"/>
</dbReference>
<accession>C5BJ00</accession>
<sequence length="50" mass="5869">MRAFLRLKYKQAFLNNFTLIELGDPRAPGIKKLIQVYELKLNNISAKNEF</sequence>
<evidence type="ECO:0000313" key="1">
    <source>
        <dbReference type="EMBL" id="ACR11588.1"/>
    </source>
</evidence>
<dbReference type="Proteomes" id="UP000009080">
    <property type="component" value="Chromosome"/>
</dbReference>
<dbReference type="HOGENOM" id="CLU_3123672_0_0_6"/>
<dbReference type="AlphaFoldDB" id="C5BJ00"/>
<keyword evidence="2" id="KW-1185">Reference proteome</keyword>